<reference evidence="2" key="1">
    <citation type="submission" date="2025-08" db="UniProtKB">
        <authorList>
            <consortium name="Ensembl"/>
        </authorList>
    </citation>
    <scope>IDENTIFICATION</scope>
</reference>
<dbReference type="AlphaFoldDB" id="A0A8C7YC22"/>
<dbReference type="Ensembl" id="ENSOSIT00000026087.1">
    <property type="protein sequence ID" value="ENSOSIP00000024718.1"/>
    <property type="gene ID" value="ENSOSIG00000012990.1"/>
</dbReference>
<dbReference type="GO" id="GO:0005634">
    <property type="term" value="C:nucleus"/>
    <property type="evidence" value="ECO:0007669"/>
    <property type="project" value="TreeGrafter"/>
</dbReference>
<dbReference type="PANTHER" id="PTHR11006:SF92">
    <property type="entry name" value="PROTEIN ARGININE N-METHYLTRANSFERASE 2"/>
    <property type="match status" value="1"/>
</dbReference>
<protein>
    <submittedName>
        <fullName evidence="2">Uncharacterized protein</fullName>
    </submittedName>
</protein>
<proteinExistence type="predicted"/>
<evidence type="ECO:0000256" key="1">
    <source>
        <dbReference type="ARBA" id="ARBA00022691"/>
    </source>
</evidence>
<dbReference type="InterPro" id="IPR025799">
    <property type="entry name" value="Arg_MeTrfase"/>
</dbReference>
<dbReference type="InterPro" id="IPR029063">
    <property type="entry name" value="SAM-dependent_MTases_sf"/>
</dbReference>
<organism evidence="2 3">
    <name type="scientific">Oryzias sinensis</name>
    <name type="common">Chinese medaka</name>
    <dbReference type="NCBI Taxonomy" id="183150"/>
    <lineage>
        <taxon>Eukaryota</taxon>
        <taxon>Metazoa</taxon>
        <taxon>Chordata</taxon>
        <taxon>Craniata</taxon>
        <taxon>Vertebrata</taxon>
        <taxon>Euteleostomi</taxon>
        <taxon>Actinopterygii</taxon>
        <taxon>Neopterygii</taxon>
        <taxon>Teleostei</taxon>
        <taxon>Neoteleostei</taxon>
        <taxon>Acanthomorphata</taxon>
        <taxon>Ovalentaria</taxon>
        <taxon>Atherinomorphae</taxon>
        <taxon>Beloniformes</taxon>
        <taxon>Adrianichthyidae</taxon>
        <taxon>Oryziinae</taxon>
        <taxon>Oryzias</taxon>
    </lineage>
</organism>
<evidence type="ECO:0000313" key="2">
    <source>
        <dbReference type="Ensembl" id="ENSOSIP00000024718.1"/>
    </source>
</evidence>
<dbReference type="GO" id="GO:0042054">
    <property type="term" value="F:histone methyltransferase activity"/>
    <property type="evidence" value="ECO:0007669"/>
    <property type="project" value="TreeGrafter"/>
</dbReference>
<dbReference type="Gene3D" id="3.40.50.150">
    <property type="entry name" value="Vaccinia Virus protein VP39"/>
    <property type="match status" value="1"/>
</dbReference>
<dbReference type="SUPFAM" id="SSF53335">
    <property type="entry name" value="S-adenosyl-L-methionine-dependent methyltransferases"/>
    <property type="match status" value="1"/>
</dbReference>
<reference evidence="2" key="2">
    <citation type="submission" date="2025-09" db="UniProtKB">
        <authorList>
            <consortium name="Ensembl"/>
        </authorList>
    </citation>
    <scope>IDENTIFICATION</scope>
</reference>
<sequence length="105" mass="12086">MFQKLHLEMLSDRSRTETYRQVILSNSASLRNKVVMDLGCGTGIISMFCAQLAKPSAVISIGCHIQSDTYVFHHTFHRMNKTGPCPQKIYSNQARWLRESERRLL</sequence>
<name>A0A8C7YC22_9TELE</name>
<accession>A0A8C7YC22</accession>
<keyword evidence="3" id="KW-1185">Reference proteome</keyword>
<dbReference type="GO" id="GO:0016274">
    <property type="term" value="F:protein-arginine N-methyltransferase activity"/>
    <property type="evidence" value="ECO:0007669"/>
    <property type="project" value="InterPro"/>
</dbReference>
<dbReference type="GeneTree" id="ENSGT00940000160683"/>
<dbReference type="Proteomes" id="UP000694383">
    <property type="component" value="Unplaced"/>
</dbReference>
<dbReference type="PANTHER" id="PTHR11006">
    <property type="entry name" value="PROTEIN ARGININE N-METHYLTRANSFERASE"/>
    <property type="match status" value="1"/>
</dbReference>
<keyword evidence="1" id="KW-0949">S-adenosyl-L-methionine</keyword>
<evidence type="ECO:0000313" key="3">
    <source>
        <dbReference type="Proteomes" id="UP000694383"/>
    </source>
</evidence>